<dbReference type="InterPro" id="IPR028049">
    <property type="entry name" value="Imm-NTF2"/>
</dbReference>
<evidence type="ECO:0000259" key="1">
    <source>
        <dbReference type="Pfam" id="PF15655"/>
    </source>
</evidence>
<dbReference type="Proteomes" id="UP000003146">
    <property type="component" value="Unassembled WGS sequence"/>
</dbReference>
<evidence type="ECO:0000313" key="3">
    <source>
        <dbReference type="Proteomes" id="UP000003146"/>
    </source>
</evidence>
<sequence length="336" mass="38334">MNKDYLKNDRTMIKELTSFPKRARTINWEDGKLIFDGDNVMLMPELSVEVMQQIGAYPALVGFHVKHYPLTDEQIQPLAGAKKMVNVGIEYAELTDACFAVFATMPTLEYLLLAGNSAITGKGLSMMQASKVALLDLSATSLDDEGLHRAAQLPKLNHLHVRQTQITYEGVLGIAFNKRLSLRPGDLFTQEQMELFASLQRSQAKKKLEVDADAVHQAEQVLYAFFAAMTQWEKYTDQTDFDAPDVRPKLQQIWQQYVSEKPRMGYRPLALSLSPEGTYATFRLVDAEQVSRNKLYIYAQDERINLDYRFCMKRVGEAWKIDAVQMRTDGWRRCGL</sequence>
<dbReference type="InterPro" id="IPR001611">
    <property type="entry name" value="Leu-rich_rpt"/>
</dbReference>
<dbReference type="STRING" id="470145.BACCOP_03082"/>
<dbReference type="Pfam" id="PF15655">
    <property type="entry name" value="Imm-NTF2"/>
    <property type="match status" value="1"/>
</dbReference>
<feature type="domain" description="NTF2 fold immunity protein" evidence="1">
    <location>
        <begin position="218"/>
        <end position="333"/>
    </location>
</feature>
<dbReference type="SUPFAM" id="SSF52047">
    <property type="entry name" value="RNI-like"/>
    <property type="match status" value="1"/>
</dbReference>
<reference evidence="2 3" key="2">
    <citation type="submission" date="2008-04" db="EMBL/GenBank/DDBJ databases">
        <authorList>
            <person name="Fulton L."/>
            <person name="Clifton S."/>
            <person name="Fulton B."/>
            <person name="Xu J."/>
            <person name="Minx P."/>
            <person name="Pepin K.H."/>
            <person name="Johnson M."/>
            <person name="Thiruvilangam P."/>
            <person name="Bhonagiri V."/>
            <person name="Nash W.E."/>
            <person name="Mardis E.R."/>
            <person name="Wilson R.K."/>
        </authorList>
    </citation>
    <scope>NUCLEOTIDE SEQUENCE [LARGE SCALE GENOMIC DNA]</scope>
    <source>
        <strain evidence="2 3">DSM 17136</strain>
    </source>
</reference>
<dbReference type="HOGENOM" id="CLU_075513_0_0_10"/>
<proteinExistence type="predicted"/>
<dbReference type="InterPro" id="IPR032675">
    <property type="entry name" value="LRR_dom_sf"/>
</dbReference>
<organism evidence="2 3">
    <name type="scientific">Phocaeicola coprocola DSM 17136</name>
    <dbReference type="NCBI Taxonomy" id="470145"/>
    <lineage>
        <taxon>Bacteria</taxon>
        <taxon>Pseudomonadati</taxon>
        <taxon>Bacteroidota</taxon>
        <taxon>Bacteroidia</taxon>
        <taxon>Bacteroidales</taxon>
        <taxon>Bacteroidaceae</taxon>
        <taxon>Phocaeicola</taxon>
    </lineage>
</organism>
<dbReference type="RefSeq" id="WP_007570685.1">
    <property type="nucleotide sequence ID" value="NZ_DS981501.1"/>
</dbReference>
<protein>
    <recommendedName>
        <fullName evidence="1">NTF2 fold immunity protein domain-containing protein</fullName>
    </recommendedName>
</protein>
<gene>
    <name evidence="2" type="ORF">BACCOP_03082</name>
</gene>
<dbReference type="Gene3D" id="3.80.10.10">
    <property type="entry name" value="Ribonuclease Inhibitor"/>
    <property type="match status" value="1"/>
</dbReference>
<accession>B3JMD1</accession>
<dbReference type="AlphaFoldDB" id="B3JMD1"/>
<dbReference type="eggNOG" id="ENOG502Z9K0">
    <property type="taxonomic scope" value="Bacteria"/>
</dbReference>
<dbReference type="EMBL" id="ABIY02000111">
    <property type="protein sequence ID" value="EDU99886.1"/>
    <property type="molecule type" value="Genomic_DNA"/>
</dbReference>
<dbReference type="Pfam" id="PF13516">
    <property type="entry name" value="LRR_6"/>
    <property type="match status" value="1"/>
</dbReference>
<comment type="caution">
    <text evidence="2">The sequence shown here is derived from an EMBL/GenBank/DDBJ whole genome shotgun (WGS) entry which is preliminary data.</text>
</comment>
<name>B3JMD1_9BACT</name>
<evidence type="ECO:0000313" key="2">
    <source>
        <dbReference type="EMBL" id="EDU99886.1"/>
    </source>
</evidence>
<reference evidence="2 3" key="1">
    <citation type="submission" date="2008-04" db="EMBL/GenBank/DDBJ databases">
        <title>Draft genome sequence of Bacteroides coprocola (DSM 17136).</title>
        <authorList>
            <person name="Sudarsanam P."/>
            <person name="Ley R."/>
            <person name="Guruge J."/>
            <person name="Turnbaugh P.J."/>
            <person name="Mahowald M."/>
            <person name="Liep D."/>
            <person name="Gordon J."/>
        </authorList>
    </citation>
    <scope>NUCLEOTIDE SEQUENCE [LARGE SCALE GENOMIC DNA]</scope>
    <source>
        <strain evidence="2 3">DSM 17136</strain>
    </source>
</reference>